<dbReference type="PANTHER" id="PTHR32282:SF27">
    <property type="entry name" value="PENICILLIN-BINDING PROTEIN 1A"/>
    <property type="match status" value="1"/>
</dbReference>
<keyword evidence="2" id="KW-0121">Carboxypeptidase</keyword>
<dbReference type="InterPro" id="IPR001460">
    <property type="entry name" value="PCN-bd_Tpept"/>
</dbReference>
<feature type="compositionally biased region" description="Low complexity" evidence="16">
    <location>
        <begin position="767"/>
        <end position="785"/>
    </location>
</feature>
<evidence type="ECO:0000259" key="18">
    <source>
        <dbReference type="Pfam" id="PF00905"/>
    </source>
</evidence>
<dbReference type="InterPro" id="IPR001264">
    <property type="entry name" value="Glyco_trans_51"/>
</dbReference>
<evidence type="ECO:0000256" key="3">
    <source>
        <dbReference type="ARBA" id="ARBA00022670"/>
    </source>
</evidence>
<keyword evidence="21" id="KW-1185">Reference proteome</keyword>
<evidence type="ECO:0000256" key="15">
    <source>
        <dbReference type="ARBA" id="ARBA00049902"/>
    </source>
</evidence>
<dbReference type="InterPro" id="IPR012338">
    <property type="entry name" value="Beta-lactam/transpept-like"/>
</dbReference>
<evidence type="ECO:0000313" key="20">
    <source>
        <dbReference type="EMBL" id="GGJ30127.1"/>
    </source>
</evidence>
<evidence type="ECO:0000256" key="16">
    <source>
        <dbReference type="SAM" id="MobiDB-lite"/>
    </source>
</evidence>
<keyword evidence="9" id="KW-0573">Peptidoglycan synthesis</keyword>
<comment type="catalytic activity">
    <reaction evidence="15">
        <text>[GlcNAc-(1-&gt;4)-Mur2Ac(oyl-L-Ala-gamma-D-Glu-L-Lys-D-Ala-D-Ala)](n)-di-trans,octa-cis-undecaprenyl diphosphate + beta-D-GlcNAc-(1-&gt;4)-Mur2Ac(oyl-L-Ala-gamma-D-Glu-L-Lys-D-Ala-D-Ala)-di-trans,octa-cis-undecaprenyl diphosphate = [GlcNAc-(1-&gt;4)-Mur2Ac(oyl-L-Ala-gamma-D-Glu-L-Lys-D-Ala-D-Ala)](n+1)-di-trans,octa-cis-undecaprenyl diphosphate + di-trans,octa-cis-undecaprenyl diphosphate + H(+)</text>
        <dbReference type="Rhea" id="RHEA:23708"/>
        <dbReference type="Rhea" id="RHEA-COMP:9602"/>
        <dbReference type="Rhea" id="RHEA-COMP:9603"/>
        <dbReference type="ChEBI" id="CHEBI:15378"/>
        <dbReference type="ChEBI" id="CHEBI:58405"/>
        <dbReference type="ChEBI" id="CHEBI:60033"/>
        <dbReference type="ChEBI" id="CHEBI:78435"/>
        <dbReference type="EC" id="2.4.99.28"/>
    </reaction>
</comment>
<evidence type="ECO:0000256" key="5">
    <source>
        <dbReference type="ARBA" id="ARBA00022679"/>
    </source>
</evidence>
<dbReference type="PANTHER" id="PTHR32282">
    <property type="entry name" value="BINDING PROTEIN TRANSPEPTIDASE, PUTATIVE-RELATED"/>
    <property type="match status" value="1"/>
</dbReference>
<dbReference type="InterPro" id="IPR036950">
    <property type="entry name" value="PBP_transglycosylase"/>
</dbReference>
<keyword evidence="13" id="KW-0961">Cell wall biogenesis/degradation</keyword>
<evidence type="ECO:0000256" key="1">
    <source>
        <dbReference type="ARBA" id="ARBA00004370"/>
    </source>
</evidence>
<evidence type="ECO:0000256" key="6">
    <source>
        <dbReference type="ARBA" id="ARBA00022692"/>
    </source>
</evidence>
<evidence type="ECO:0000256" key="12">
    <source>
        <dbReference type="ARBA" id="ARBA00023268"/>
    </source>
</evidence>
<keyword evidence="5" id="KW-0808">Transferase</keyword>
<keyword evidence="4" id="KW-0328">Glycosyltransferase</keyword>
<dbReference type="Proteomes" id="UP000632222">
    <property type="component" value="Unassembled WGS sequence"/>
</dbReference>
<dbReference type="RefSeq" id="WP_189001973.1">
    <property type="nucleotide sequence ID" value="NZ_BMOD01000004.1"/>
</dbReference>
<keyword evidence="6 17" id="KW-0812">Transmembrane</keyword>
<accession>A0ABQ2CYZ1</accession>
<dbReference type="InterPro" id="IPR023346">
    <property type="entry name" value="Lysozyme-like_dom_sf"/>
</dbReference>
<evidence type="ECO:0000256" key="17">
    <source>
        <dbReference type="SAM" id="Phobius"/>
    </source>
</evidence>
<feature type="region of interest" description="Disordered" evidence="16">
    <location>
        <begin position="757"/>
        <end position="842"/>
    </location>
</feature>
<evidence type="ECO:0000256" key="8">
    <source>
        <dbReference type="ARBA" id="ARBA00022960"/>
    </source>
</evidence>
<feature type="region of interest" description="Disordered" evidence="16">
    <location>
        <begin position="679"/>
        <end position="724"/>
    </location>
</feature>
<evidence type="ECO:0000256" key="11">
    <source>
        <dbReference type="ARBA" id="ARBA00023136"/>
    </source>
</evidence>
<keyword evidence="11 17" id="KW-0472">Membrane</keyword>
<evidence type="ECO:0000256" key="7">
    <source>
        <dbReference type="ARBA" id="ARBA00022801"/>
    </source>
</evidence>
<dbReference type="EC" id="2.4.99.28" evidence="14"/>
<feature type="compositionally biased region" description="Low complexity" evidence="16">
    <location>
        <begin position="684"/>
        <end position="721"/>
    </location>
</feature>
<dbReference type="Gene3D" id="3.40.710.10">
    <property type="entry name" value="DD-peptidase/beta-lactamase superfamily"/>
    <property type="match status" value="1"/>
</dbReference>
<feature type="domain" description="Penicillin-binding protein transpeptidase" evidence="18">
    <location>
        <begin position="367"/>
        <end position="645"/>
    </location>
</feature>
<protein>
    <recommendedName>
        <fullName evidence="14">peptidoglycan glycosyltransferase</fullName>
        <ecNumber evidence="14">2.4.99.28</ecNumber>
    </recommendedName>
</protein>
<dbReference type="Pfam" id="PF00912">
    <property type="entry name" value="Transgly"/>
    <property type="match status" value="1"/>
</dbReference>
<feature type="domain" description="Glycosyl transferase family 51" evidence="19">
    <location>
        <begin position="87"/>
        <end position="239"/>
    </location>
</feature>
<feature type="compositionally biased region" description="Low complexity" evidence="16">
    <location>
        <begin position="815"/>
        <end position="830"/>
    </location>
</feature>
<sequence>MSPAKKNVRRKKIKPSPKKRLSKLQIGLLATGLVLLFPLFFVIKWTTELPNYRELERIKLASNIKVMDRNLRYLGTLPVTLPTGVRIDRDIVELQNISPYLPMAIVTSEDRRFFQHYGVDFIGLARGLMKIVMGDRLEGGSTITNQVIKNTLLTELSTGRTLERKFKEWILSVQVERYFSKDEILTDYLNVIYLGSGGYTDLIGVDMAARGYLGKSAKNLSLAESVYIATLIPSARRYFDYPAYRPLMKNLLSRMVEDGRITQQQANAAWKEQIHPAGWQVRYDRDGNLSEAELVNAKAKNLRPNRNTYASHFMQQLENQLKDVLPSNAFTADGGLKVVTTLDQQAQNAIEQSSRNARVPDGATLGAAIVDPYTGDVRAMVGQKLDVFSREWNNAAQSRRQVGSSIKPLLYATAIENGYQQYHTELDAPVNYACAGCPGGNYSPKNFSQTSTGRETTLRSALDQSLNLPTVRLADRIGIDTFKNKLQDLGFEVQGNEGLSLSIGTLESNPLKMALVYASFVNGGQLFTPNYVLKVENSQGQVLYDAENHRSKGKKVWTAQTAFVMWDMLRGVVYDRTGGLARSAQISGRLVGGKTGTTNDVKDLWFVGVTPELAGAVWVGKEEGGAMPVNSYSGVIAAPIWHDMMAGALSGKPYKNIARPAGVTYELHAGYRMAVVHDTPPPAEETAQTPQTQPETQPQTQPETTTEPQTTEETTDPATQDDGTMLVIIDSTTGYLADPSTVLENRLERRIRKEDLDKFVKPEETPEVQPETPEVQPETNPETQPGATVEEVPIDPSTPPSAETIPEETPAEDPGLQNPDQNNLDQPQGQTAPDDLTGTLNQ</sequence>
<proteinExistence type="predicted"/>
<evidence type="ECO:0000256" key="2">
    <source>
        <dbReference type="ARBA" id="ARBA00022645"/>
    </source>
</evidence>
<name>A0ABQ2CYZ1_9DEIO</name>
<comment type="caution">
    <text evidence="20">The sequence shown here is derived from an EMBL/GenBank/DDBJ whole genome shotgun (WGS) entry which is preliminary data.</text>
</comment>
<dbReference type="SUPFAM" id="SSF53955">
    <property type="entry name" value="Lysozyme-like"/>
    <property type="match status" value="1"/>
</dbReference>
<evidence type="ECO:0000313" key="21">
    <source>
        <dbReference type="Proteomes" id="UP000632222"/>
    </source>
</evidence>
<evidence type="ECO:0000256" key="9">
    <source>
        <dbReference type="ARBA" id="ARBA00022984"/>
    </source>
</evidence>
<keyword evidence="10 17" id="KW-1133">Transmembrane helix</keyword>
<dbReference type="EMBL" id="BMOD01000004">
    <property type="protein sequence ID" value="GGJ30127.1"/>
    <property type="molecule type" value="Genomic_DNA"/>
</dbReference>
<organism evidence="20 21">
    <name type="scientific">Deinococcus roseus</name>
    <dbReference type="NCBI Taxonomy" id="392414"/>
    <lineage>
        <taxon>Bacteria</taxon>
        <taxon>Thermotogati</taxon>
        <taxon>Deinococcota</taxon>
        <taxon>Deinococci</taxon>
        <taxon>Deinococcales</taxon>
        <taxon>Deinococcaceae</taxon>
        <taxon>Deinococcus</taxon>
    </lineage>
</organism>
<evidence type="ECO:0000256" key="14">
    <source>
        <dbReference type="ARBA" id="ARBA00044770"/>
    </source>
</evidence>
<keyword evidence="3" id="KW-0645">Protease</keyword>
<keyword evidence="12" id="KW-0511">Multifunctional enzyme</keyword>
<comment type="subcellular location">
    <subcellularLocation>
        <location evidence="1">Membrane</location>
    </subcellularLocation>
</comment>
<evidence type="ECO:0000256" key="4">
    <source>
        <dbReference type="ARBA" id="ARBA00022676"/>
    </source>
</evidence>
<dbReference type="SUPFAM" id="SSF56601">
    <property type="entry name" value="beta-lactamase/transpeptidase-like"/>
    <property type="match status" value="1"/>
</dbReference>
<feature type="transmembrane region" description="Helical" evidence="17">
    <location>
        <begin position="21"/>
        <end position="43"/>
    </location>
</feature>
<keyword evidence="7" id="KW-0378">Hydrolase</keyword>
<evidence type="ECO:0000256" key="10">
    <source>
        <dbReference type="ARBA" id="ARBA00022989"/>
    </source>
</evidence>
<gene>
    <name evidence="20" type="ORF">GCM10008938_15120</name>
</gene>
<reference evidence="21" key="1">
    <citation type="journal article" date="2019" name="Int. J. Syst. Evol. Microbiol.">
        <title>The Global Catalogue of Microorganisms (GCM) 10K type strain sequencing project: providing services to taxonomists for standard genome sequencing and annotation.</title>
        <authorList>
            <consortium name="The Broad Institute Genomics Platform"/>
            <consortium name="The Broad Institute Genome Sequencing Center for Infectious Disease"/>
            <person name="Wu L."/>
            <person name="Ma J."/>
        </authorList>
    </citation>
    <scope>NUCLEOTIDE SEQUENCE [LARGE SCALE GENOMIC DNA]</scope>
    <source>
        <strain evidence="21">JCM 14370</strain>
    </source>
</reference>
<dbReference type="InterPro" id="IPR050396">
    <property type="entry name" value="Glycosyltr_51/Transpeptidase"/>
</dbReference>
<dbReference type="Pfam" id="PF00905">
    <property type="entry name" value="Transpeptidase"/>
    <property type="match status" value="1"/>
</dbReference>
<dbReference type="Gene3D" id="1.10.3810.10">
    <property type="entry name" value="Biosynthetic peptidoglycan transglycosylase-like"/>
    <property type="match status" value="1"/>
</dbReference>
<evidence type="ECO:0000259" key="19">
    <source>
        <dbReference type="Pfam" id="PF00912"/>
    </source>
</evidence>
<evidence type="ECO:0000256" key="13">
    <source>
        <dbReference type="ARBA" id="ARBA00023316"/>
    </source>
</evidence>
<keyword evidence="8" id="KW-0133">Cell shape</keyword>